<dbReference type="InterPro" id="IPR013210">
    <property type="entry name" value="LRR_N_plant-typ"/>
</dbReference>
<evidence type="ECO:0000256" key="9">
    <source>
        <dbReference type="ARBA" id="ARBA00022989"/>
    </source>
</evidence>
<dbReference type="AlphaFoldDB" id="A0ABD1AHF9"/>
<dbReference type="GO" id="GO:0016020">
    <property type="term" value="C:membrane"/>
    <property type="evidence" value="ECO:0007669"/>
    <property type="project" value="UniProtKB-SubCell"/>
</dbReference>
<organism evidence="16 17">
    <name type="scientific">Cardamine amara subsp. amara</name>
    <dbReference type="NCBI Taxonomy" id="228776"/>
    <lineage>
        <taxon>Eukaryota</taxon>
        <taxon>Viridiplantae</taxon>
        <taxon>Streptophyta</taxon>
        <taxon>Embryophyta</taxon>
        <taxon>Tracheophyta</taxon>
        <taxon>Spermatophyta</taxon>
        <taxon>Magnoliopsida</taxon>
        <taxon>eudicotyledons</taxon>
        <taxon>Gunneridae</taxon>
        <taxon>Pentapetalae</taxon>
        <taxon>rosids</taxon>
        <taxon>malvids</taxon>
        <taxon>Brassicales</taxon>
        <taxon>Brassicaceae</taxon>
        <taxon>Cardamineae</taxon>
        <taxon>Cardamine</taxon>
    </lineage>
</organism>
<dbReference type="InterPro" id="IPR001245">
    <property type="entry name" value="Ser-Thr/Tyr_kinase_cat_dom"/>
</dbReference>
<evidence type="ECO:0000313" key="16">
    <source>
        <dbReference type="EMBL" id="KAL1198256.1"/>
    </source>
</evidence>
<dbReference type="PANTHER" id="PTHR48007:SF83">
    <property type="entry name" value="PROTEIN KINASE DOMAIN-CONTAINING PROTEIN"/>
    <property type="match status" value="1"/>
</dbReference>
<dbReference type="Proteomes" id="UP001558713">
    <property type="component" value="Unassembled WGS sequence"/>
</dbReference>
<dbReference type="PROSITE" id="PS50011">
    <property type="entry name" value="PROTEIN_KINASE_DOM"/>
    <property type="match status" value="1"/>
</dbReference>
<dbReference type="CDD" id="cd14066">
    <property type="entry name" value="STKc_IRAK"/>
    <property type="match status" value="1"/>
</dbReference>
<evidence type="ECO:0000256" key="1">
    <source>
        <dbReference type="ARBA" id="ARBA00004479"/>
    </source>
</evidence>
<dbReference type="InterPro" id="IPR003591">
    <property type="entry name" value="Leu-rich_rpt_typical-subtyp"/>
</dbReference>
<dbReference type="InterPro" id="IPR046959">
    <property type="entry name" value="PRK1-6/SRF4-like"/>
</dbReference>
<evidence type="ECO:0000259" key="15">
    <source>
        <dbReference type="PROSITE" id="PS50011"/>
    </source>
</evidence>
<evidence type="ECO:0000256" key="12">
    <source>
        <dbReference type="ARBA" id="ARBA00023180"/>
    </source>
</evidence>
<dbReference type="FunFam" id="3.80.10.10:FF:000101">
    <property type="entry name" value="LRR receptor-like serine/threonine-protein kinase ERECTA"/>
    <property type="match status" value="1"/>
</dbReference>
<keyword evidence="4" id="KW-0812">Transmembrane</keyword>
<dbReference type="SUPFAM" id="SSF56112">
    <property type="entry name" value="Protein kinase-like (PK-like)"/>
    <property type="match status" value="1"/>
</dbReference>
<name>A0ABD1AHF9_CARAN</name>
<evidence type="ECO:0000256" key="14">
    <source>
        <dbReference type="SAM" id="SignalP"/>
    </source>
</evidence>
<evidence type="ECO:0000256" key="13">
    <source>
        <dbReference type="SAM" id="MobiDB-lite"/>
    </source>
</evidence>
<dbReference type="Pfam" id="PF13855">
    <property type="entry name" value="LRR_8"/>
    <property type="match status" value="1"/>
</dbReference>
<sequence length="705" mass="76853">MSVGSLLFSFLLIWNFNVELNALNDEGNALLALKQSISRDPEASLSNWNSENQDPCSWNGVTCDDHKVVVSLSIPKKKLVGSLPSSLGLLSNLRHLNMRSNELSGSLPVELFQAQRLQSLVLYGNFLSGSIPNEIGDLKFLQILDLSRNSLNGSIPESILRPNRLRSFDLSQNNLTGSVPSGFGHALASLEKLDLSLNNLNGLIPDDLDKLTRLQGTLDLSHNSFSGPIPPSLGHLPEKVYVDLASNNLSGPIPQTGALVNRGPTAFLGNPMLCGPPLKDPCLSNTDNSSTSHPFVPDNNEHGEGEGGSKKGEGLSKAAIVAIVVCDAIGICIVGFLFSCCYLKICARGNSVDEEGYVLEKEGKEKKGSFCFRRDGSESPSSDNLEPQHDLVLLDKHMMALDLDELLKASAFVLGKGGNGIVYKVVLEDGLTVAVRRLGEGGSQRCKEFQTEVEAIGKLRHPNIVSLKAYYWSVEEKLLIYDYIPNGSLANALHGNPGMVSFKPLSWGVRLKIMRGIARGLVYLHEFSPKKYVHGSLKLSNILLGQDMEPHISDFGLMHLSSIAGTLEPTTIDQPSNKKASSMGSSTNLSSFYQAPEAMKATVKPSQKWDVYSFGVILLEMITGRLPIVFVGKSEMEIVKWIQMCIDDKKEMSDILDPYLVPEDTEIEEEVIAVLKIAMACVSISPEKRPPMKHIADALTQICLQ</sequence>
<proteinExistence type="predicted"/>
<dbReference type="Pfam" id="PF08263">
    <property type="entry name" value="LRRNT_2"/>
    <property type="match status" value="1"/>
</dbReference>
<dbReference type="EMBL" id="JBANAX010000670">
    <property type="protein sequence ID" value="KAL1198256.1"/>
    <property type="molecule type" value="Genomic_DNA"/>
</dbReference>
<dbReference type="InterPro" id="IPR011009">
    <property type="entry name" value="Kinase-like_dom_sf"/>
</dbReference>
<comment type="caution">
    <text evidence="16">The sequence shown here is derived from an EMBL/GenBank/DDBJ whole genome shotgun (WGS) entry which is preliminary data.</text>
</comment>
<dbReference type="Pfam" id="PF00560">
    <property type="entry name" value="LRR_1"/>
    <property type="match status" value="3"/>
</dbReference>
<keyword evidence="6" id="KW-0677">Repeat</keyword>
<keyword evidence="9" id="KW-1133">Transmembrane helix</keyword>
<evidence type="ECO:0000256" key="6">
    <source>
        <dbReference type="ARBA" id="ARBA00022737"/>
    </source>
</evidence>
<keyword evidence="5 14" id="KW-0732">Signal</keyword>
<keyword evidence="12" id="KW-0325">Glycoprotein</keyword>
<dbReference type="FunFam" id="3.80.10.10:FF:000722">
    <property type="entry name" value="Leucine-rich repeat receptor-like protein kinase"/>
    <property type="match status" value="1"/>
</dbReference>
<feature type="chain" id="PRO_5044841875" evidence="14">
    <location>
        <begin position="23"/>
        <end position="705"/>
    </location>
</feature>
<keyword evidence="2" id="KW-0597">Phosphoprotein</keyword>
<keyword evidence="7" id="KW-0547">Nucleotide-binding</keyword>
<evidence type="ECO:0000256" key="5">
    <source>
        <dbReference type="ARBA" id="ARBA00022729"/>
    </source>
</evidence>
<dbReference type="GO" id="GO:0005524">
    <property type="term" value="F:ATP binding"/>
    <property type="evidence" value="ECO:0007669"/>
    <property type="project" value="UniProtKB-KW"/>
</dbReference>
<gene>
    <name evidence="16" type="ORF">V5N11_026923</name>
</gene>
<evidence type="ECO:0000256" key="7">
    <source>
        <dbReference type="ARBA" id="ARBA00022741"/>
    </source>
</evidence>
<evidence type="ECO:0000256" key="4">
    <source>
        <dbReference type="ARBA" id="ARBA00022692"/>
    </source>
</evidence>
<feature type="region of interest" description="Disordered" evidence="13">
    <location>
        <begin position="285"/>
        <end position="311"/>
    </location>
</feature>
<dbReference type="Gene3D" id="1.10.510.10">
    <property type="entry name" value="Transferase(Phosphotransferase) domain 1"/>
    <property type="match status" value="1"/>
</dbReference>
<keyword evidence="11" id="KW-0675">Receptor</keyword>
<dbReference type="SUPFAM" id="SSF52058">
    <property type="entry name" value="L domain-like"/>
    <property type="match status" value="1"/>
</dbReference>
<dbReference type="PRINTS" id="PR00019">
    <property type="entry name" value="LEURICHRPT"/>
</dbReference>
<evidence type="ECO:0000313" key="17">
    <source>
        <dbReference type="Proteomes" id="UP001558713"/>
    </source>
</evidence>
<dbReference type="PANTHER" id="PTHR48007">
    <property type="entry name" value="LEUCINE-RICH REPEAT RECEPTOR-LIKE PROTEIN KINASE PXC1"/>
    <property type="match status" value="1"/>
</dbReference>
<evidence type="ECO:0000256" key="3">
    <source>
        <dbReference type="ARBA" id="ARBA00022614"/>
    </source>
</evidence>
<evidence type="ECO:0000256" key="11">
    <source>
        <dbReference type="ARBA" id="ARBA00023170"/>
    </source>
</evidence>
<dbReference type="Gene3D" id="3.30.200.20">
    <property type="entry name" value="Phosphorylase Kinase, domain 1"/>
    <property type="match status" value="1"/>
</dbReference>
<feature type="compositionally biased region" description="Basic and acidic residues" evidence="13">
    <location>
        <begin position="299"/>
        <end position="311"/>
    </location>
</feature>
<dbReference type="Gene3D" id="3.80.10.10">
    <property type="entry name" value="Ribonuclease Inhibitor"/>
    <property type="match status" value="2"/>
</dbReference>
<keyword evidence="3" id="KW-0433">Leucine-rich repeat</keyword>
<evidence type="ECO:0000256" key="10">
    <source>
        <dbReference type="ARBA" id="ARBA00023136"/>
    </source>
</evidence>
<accession>A0ABD1AHF9</accession>
<keyword evidence="17" id="KW-1185">Reference proteome</keyword>
<dbReference type="SMART" id="SM00369">
    <property type="entry name" value="LRR_TYP"/>
    <property type="match status" value="4"/>
</dbReference>
<dbReference type="InterPro" id="IPR001611">
    <property type="entry name" value="Leu-rich_rpt"/>
</dbReference>
<reference evidence="16 17" key="1">
    <citation type="submission" date="2024-04" db="EMBL/GenBank/DDBJ databases">
        <title>Genome assembly C_amara_ONT_v2.</title>
        <authorList>
            <person name="Yant L."/>
            <person name="Moore C."/>
            <person name="Slenker M."/>
        </authorList>
    </citation>
    <scope>NUCLEOTIDE SEQUENCE [LARGE SCALE GENOMIC DNA]</scope>
    <source>
        <tissue evidence="16">Leaf</tissue>
    </source>
</reference>
<dbReference type="Pfam" id="PF07714">
    <property type="entry name" value="PK_Tyr_Ser-Thr"/>
    <property type="match status" value="1"/>
</dbReference>
<protein>
    <submittedName>
        <fullName evidence="16">Receptor protein kinase-like protein ZAR1</fullName>
    </submittedName>
</protein>
<dbReference type="InterPro" id="IPR000719">
    <property type="entry name" value="Prot_kinase_dom"/>
</dbReference>
<keyword evidence="10" id="KW-0472">Membrane</keyword>
<evidence type="ECO:0000256" key="2">
    <source>
        <dbReference type="ARBA" id="ARBA00022553"/>
    </source>
</evidence>
<comment type="subcellular location">
    <subcellularLocation>
        <location evidence="1">Membrane</location>
        <topology evidence="1">Single-pass type I membrane protein</topology>
    </subcellularLocation>
</comment>
<feature type="domain" description="Protein kinase" evidence="15">
    <location>
        <begin position="408"/>
        <end position="704"/>
    </location>
</feature>
<dbReference type="InterPro" id="IPR032675">
    <property type="entry name" value="LRR_dom_sf"/>
</dbReference>
<feature type="signal peptide" evidence="14">
    <location>
        <begin position="1"/>
        <end position="22"/>
    </location>
</feature>
<dbReference type="FunFam" id="1.10.510.10:FF:000782">
    <property type="entry name" value="Leucine-rich repeat protein kinase family protein"/>
    <property type="match status" value="1"/>
</dbReference>
<keyword evidence="8" id="KW-0067">ATP-binding</keyword>
<evidence type="ECO:0000256" key="8">
    <source>
        <dbReference type="ARBA" id="ARBA00022840"/>
    </source>
</evidence>